<dbReference type="EMBL" id="JBJQND010000013">
    <property type="protein sequence ID" value="KAL3856498.1"/>
    <property type="molecule type" value="Genomic_DNA"/>
</dbReference>
<evidence type="ECO:0000256" key="3">
    <source>
        <dbReference type="SAM" id="Coils"/>
    </source>
</evidence>
<dbReference type="Proteomes" id="UP001634394">
    <property type="component" value="Unassembled WGS sequence"/>
</dbReference>
<proteinExistence type="predicted"/>
<dbReference type="InterPro" id="IPR050392">
    <property type="entry name" value="Collagen/C1q_domain"/>
</dbReference>
<organism evidence="6 7">
    <name type="scientific">Sinanodonta woodiana</name>
    <name type="common">Chinese pond mussel</name>
    <name type="synonym">Anodonta woodiana</name>
    <dbReference type="NCBI Taxonomy" id="1069815"/>
    <lineage>
        <taxon>Eukaryota</taxon>
        <taxon>Metazoa</taxon>
        <taxon>Spiralia</taxon>
        <taxon>Lophotrochozoa</taxon>
        <taxon>Mollusca</taxon>
        <taxon>Bivalvia</taxon>
        <taxon>Autobranchia</taxon>
        <taxon>Heteroconchia</taxon>
        <taxon>Palaeoheterodonta</taxon>
        <taxon>Unionida</taxon>
        <taxon>Unionoidea</taxon>
        <taxon>Unionidae</taxon>
        <taxon>Unioninae</taxon>
        <taxon>Sinanodonta</taxon>
    </lineage>
</organism>
<keyword evidence="3" id="KW-0175">Coiled coil</keyword>
<name>A0ABD3V7E1_SINWO</name>
<protein>
    <recommendedName>
        <fullName evidence="5">C1q domain-containing protein</fullName>
    </recommendedName>
</protein>
<accession>A0ABD3V7E1</accession>
<dbReference type="SUPFAM" id="SSF57997">
    <property type="entry name" value="Tropomyosin"/>
    <property type="match status" value="1"/>
</dbReference>
<reference evidence="6 7" key="1">
    <citation type="submission" date="2024-11" db="EMBL/GenBank/DDBJ databases">
        <title>Chromosome-level genome assembly of the freshwater bivalve Anodonta woodiana.</title>
        <authorList>
            <person name="Chen X."/>
        </authorList>
    </citation>
    <scope>NUCLEOTIDE SEQUENCE [LARGE SCALE GENOMIC DNA]</scope>
    <source>
        <strain evidence="6">MN2024</strain>
        <tissue evidence="6">Gills</tissue>
    </source>
</reference>
<dbReference type="PRINTS" id="PR00007">
    <property type="entry name" value="COMPLEMNTC1Q"/>
</dbReference>
<evidence type="ECO:0000313" key="7">
    <source>
        <dbReference type="Proteomes" id="UP001634394"/>
    </source>
</evidence>
<comment type="caution">
    <text evidence="6">The sequence shown here is derived from an EMBL/GenBank/DDBJ whole genome shotgun (WGS) entry which is preliminary data.</text>
</comment>
<dbReference type="AlphaFoldDB" id="A0ABD3V7E1"/>
<dbReference type="SUPFAM" id="SSF49842">
    <property type="entry name" value="TNF-like"/>
    <property type="match status" value="1"/>
</dbReference>
<evidence type="ECO:0000256" key="4">
    <source>
        <dbReference type="SAM" id="SignalP"/>
    </source>
</evidence>
<feature type="chain" id="PRO_5044771594" description="C1q domain-containing protein" evidence="4">
    <location>
        <begin position="20"/>
        <end position="303"/>
    </location>
</feature>
<dbReference type="PROSITE" id="PS50871">
    <property type="entry name" value="C1Q"/>
    <property type="match status" value="1"/>
</dbReference>
<evidence type="ECO:0000313" key="6">
    <source>
        <dbReference type="EMBL" id="KAL3856498.1"/>
    </source>
</evidence>
<dbReference type="InterPro" id="IPR008983">
    <property type="entry name" value="Tumour_necrosis_fac-like_dom"/>
</dbReference>
<evidence type="ECO:0000259" key="5">
    <source>
        <dbReference type="PROSITE" id="PS50871"/>
    </source>
</evidence>
<dbReference type="PANTHER" id="PTHR15427">
    <property type="entry name" value="EMILIN ELASTIN MICROFIBRIL INTERFACE-LOCATED PROTEIN ELASTIN MICROFIBRIL INTERFACER"/>
    <property type="match status" value="1"/>
</dbReference>
<comment type="subcellular location">
    <subcellularLocation>
        <location evidence="1">Secreted</location>
    </subcellularLocation>
</comment>
<dbReference type="InterPro" id="IPR001073">
    <property type="entry name" value="C1q_dom"/>
</dbReference>
<evidence type="ECO:0000256" key="1">
    <source>
        <dbReference type="ARBA" id="ARBA00004613"/>
    </source>
</evidence>
<dbReference type="PANTHER" id="PTHR15427:SF33">
    <property type="entry name" value="COLLAGEN IV NC1 DOMAIN-CONTAINING PROTEIN"/>
    <property type="match status" value="1"/>
</dbReference>
<keyword evidence="7" id="KW-1185">Reference proteome</keyword>
<dbReference type="Pfam" id="PF00386">
    <property type="entry name" value="C1q"/>
    <property type="match status" value="1"/>
</dbReference>
<evidence type="ECO:0000256" key="2">
    <source>
        <dbReference type="ARBA" id="ARBA00022525"/>
    </source>
</evidence>
<keyword evidence="4" id="KW-0732">Signal</keyword>
<feature type="signal peptide" evidence="4">
    <location>
        <begin position="1"/>
        <end position="19"/>
    </location>
</feature>
<feature type="coiled-coil region" evidence="3">
    <location>
        <begin position="40"/>
        <end position="74"/>
    </location>
</feature>
<dbReference type="GO" id="GO:0005581">
    <property type="term" value="C:collagen trimer"/>
    <property type="evidence" value="ECO:0007669"/>
    <property type="project" value="UniProtKB-KW"/>
</dbReference>
<gene>
    <name evidence="6" type="ORF">ACJMK2_011249</name>
</gene>
<dbReference type="Gene3D" id="2.60.120.40">
    <property type="match status" value="1"/>
</dbReference>
<keyword evidence="2" id="KW-0964">Secreted</keyword>
<feature type="domain" description="C1q" evidence="5">
    <location>
        <begin position="165"/>
        <end position="303"/>
    </location>
</feature>
<dbReference type="SMART" id="SM00110">
    <property type="entry name" value="C1Q"/>
    <property type="match status" value="1"/>
</dbReference>
<sequence length="303" mass="34706">MYLLLLIAVALRCFTLTRTQHLEQGLHLEEHQWRVLLDQMELLQKEHVLYRQQLETMEERLKAFENRLLGVEKLKQESKTTKQWISKLDPNERKLNITENRIDFRDLPVDNFPKTPDLVQAVKPETESHNLTVFAQLGSIHPLSGIVKTKQESKKEVRVGESKTSPLRRLAFSAYLSHIIHGLGTEQAIVFDKVDYNEGEGYDNIIGVFFCRVSGTYSFFASILSFGAEELHTEIVLDGSNTAGIDSDSRDGPHNSHSSNMAIFRCLAGQRVWVRLSGNRGTQVYGNEKRWTKFSGMLLWSDE</sequence>